<proteinExistence type="predicted"/>
<protein>
    <submittedName>
        <fullName evidence="1">Uncharacterized protein</fullName>
    </submittedName>
</protein>
<reference evidence="1" key="2">
    <citation type="journal article" date="2015" name="Data Brief">
        <title>Shoot transcriptome of the giant reed, Arundo donax.</title>
        <authorList>
            <person name="Barrero R.A."/>
            <person name="Guerrero F.D."/>
            <person name="Moolhuijzen P."/>
            <person name="Goolsby J.A."/>
            <person name="Tidwell J."/>
            <person name="Bellgard S.E."/>
            <person name="Bellgard M.I."/>
        </authorList>
    </citation>
    <scope>NUCLEOTIDE SEQUENCE</scope>
    <source>
        <tissue evidence="1">Shoot tissue taken approximately 20 cm above the soil surface</tissue>
    </source>
</reference>
<reference evidence="1" key="1">
    <citation type="submission" date="2014-09" db="EMBL/GenBank/DDBJ databases">
        <authorList>
            <person name="Magalhaes I.L.F."/>
            <person name="Oliveira U."/>
            <person name="Santos F.R."/>
            <person name="Vidigal T.H.D.A."/>
            <person name="Brescovit A.D."/>
            <person name="Santos A.J."/>
        </authorList>
    </citation>
    <scope>NUCLEOTIDE SEQUENCE</scope>
    <source>
        <tissue evidence="1">Shoot tissue taken approximately 20 cm above the soil surface</tissue>
    </source>
</reference>
<sequence length="42" mass="5036">MTPDSRARRWWCWWLCQRGGDASGSGRREYLQNLRDALRPAR</sequence>
<dbReference type="AlphaFoldDB" id="A0A0A8ZQU4"/>
<evidence type="ECO:0000313" key="1">
    <source>
        <dbReference type="EMBL" id="JAD41146.1"/>
    </source>
</evidence>
<dbReference type="EMBL" id="GBRH01256749">
    <property type="protein sequence ID" value="JAD41146.1"/>
    <property type="molecule type" value="Transcribed_RNA"/>
</dbReference>
<accession>A0A0A8ZQU4</accession>
<organism evidence="1">
    <name type="scientific">Arundo donax</name>
    <name type="common">Giant reed</name>
    <name type="synonym">Donax arundinaceus</name>
    <dbReference type="NCBI Taxonomy" id="35708"/>
    <lineage>
        <taxon>Eukaryota</taxon>
        <taxon>Viridiplantae</taxon>
        <taxon>Streptophyta</taxon>
        <taxon>Embryophyta</taxon>
        <taxon>Tracheophyta</taxon>
        <taxon>Spermatophyta</taxon>
        <taxon>Magnoliopsida</taxon>
        <taxon>Liliopsida</taxon>
        <taxon>Poales</taxon>
        <taxon>Poaceae</taxon>
        <taxon>PACMAD clade</taxon>
        <taxon>Arundinoideae</taxon>
        <taxon>Arundineae</taxon>
        <taxon>Arundo</taxon>
    </lineage>
</organism>
<name>A0A0A8ZQU4_ARUDO</name>